<keyword evidence="5" id="KW-1185">Reference proteome</keyword>
<dbReference type="InParanoid" id="A0A084QPX3"/>
<dbReference type="PANTHER" id="PTHR13561">
    <property type="entry name" value="DNA REPLICATION REGULATOR DPB11-RELATED"/>
    <property type="match status" value="1"/>
</dbReference>
<dbReference type="AlphaFoldDB" id="A0A084QPX3"/>
<name>A0A084QPX3_STAC4</name>
<dbReference type="STRING" id="1283841.A0A084QPX3"/>
<gene>
    <name evidence="4" type="ORF">S40285_03721</name>
</gene>
<feature type="compositionally biased region" description="Basic and acidic residues" evidence="2">
    <location>
        <begin position="563"/>
        <end position="573"/>
    </location>
</feature>
<dbReference type="CDD" id="cd17731">
    <property type="entry name" value="BRCT_TopBP1_rpt2_like"/>
    <property type="match status" value="1"/>
</dbReference>
<feature type="domain" description="BRCT" evidence="3">
    <location>
        <begin position="312"/>
        <end position="412"/>
    </location>
</feature>
<dbReference type="OrthoDB" id="251770at2759"/>
<feature type="region of interest" description="Disordered" evidence="2">
    <location>
        <begin position="634"/>
        <end position="675"/>
    </location>
</feature>
<feature type="compositionally biased region" description="Polar residues" evidence="2">
    <location>
        <begin position="292"/>
        <end position="304"/>
    </location>
</feature>
<dbReference type="GO" id="GO:0007095">
    <property type="term" value="P:mitotic G2 DNA damage checkpoint signaling"/>
    <property type="evidence" value="ECO:0007669"/>
    <property type="project" value="TreeGrafter"/>
</dbReference>
<dbReference type="PANTHER" id="PTHR13561:SF20">
    <property type="entry name" value="DNA TOPOISOMERASE 2-BINDING PROTEIN 1"/>
    <property type="match status" value="1"/>
</dbReference>
<feature type="region of interest" description="Disordered" evidence="2">
    <location>
        <begin position="794"/>
        <end position="817"/>
    </location>
</feature>
<feature type="compositionally biased region" description="Pro residues" evidence="2">
    <location>
        <begin position="654"/>
        <end position="666"/>
    </location>
</feature>
<dbReference type="InterPro" id="IPR036420">
    <property type="entry name" value="BRCT_dom_sf"/>
</dbReference>
<proteinExistence type="predicted"/>
<dbReference type="Gene3D" id="3.40.50.10190">
    <property type="entry name" value="BRCT domain"/>
    <property type="match status" value="4"/>
</dbReference>
<feature type="region of interest" description="Disordered" evidence="2">
    <location>
        <begin position="745"/>
        <end position="770"/>
    </location>
</feature>
<feature type="domain" description="BRCT" evidence="3">
    <location>
        <begin position="145"/>
        <end position="214"/>
    </location>
</feature>
<dbReference type="InterPro" id="IPR059215">
    <property type="entry name" value="BRCT2_TopBP1-like"/>
</dbReference>
<dbReference type="CDD" id="cd18433">
    <property type="entry name" value="BRCT_Rad4_rpt3"/>
    <property type="match status" value="1"/>
</dbReference>
<feature type="domain" description="BRCT" evidence="3">
    <location>
        <begin position="15"/>
        <end position="88"/>
    </location>
</feature>
<dbReference type="HOGENOM" id="CLU_009893_0_0_1"/>
<keyword evidence="1" id="KW-0677">Repeat</keyword>
<evidence type="ECO:0000313" key="4">
    <source>
        <dbReference type="EMBL" id="KFA66008.1"/>
    </source>
</evidence>
<dbReference type="GO" id="GO:0006270">
    <property type="term" value="P:DNA replication initiation"/>
    <property type="evidence" value="ECO:0007669"/>
    <property type="project" value="TreeGrafter"/>
</dbReference>
<dbReference type="FunCoup" id="A0A084QPX3">
    <property type="interactions" value="28"/>
</dbReference>
<feature type="region of interest" description="Disordered" evidence="2">
    <location>
        <begin position="538"/>
        <end position="574"/>
    </location>
</feature>
<dbReference type="EMBL" id="KL660504">
    <property type="protein sequence ID" value="KFA66008.1"/>
    <property type="molecule type" value="Genomic_DNA"/>
</dbReference>
<dbReference type="SMART" id="SM00292">
    <property type="entry name" value="BRCT"/>
    <property type="match status" value="4"/>
</dbReference>
<dbReference type="Proteomes" id="UP000028524">
    <property type="component" value="Unassembled WGS sequence"/>
</dbReference>
<evidence type="ECO:0000256" key="1">
    <source>
        <dbReference type="ARBA" id="ARBA00022737"/>
    </source>
</evidence>
<evidence type="ECO:0000259" key="3">
    <source>
        <dbReference type="PROSITE" id="PS50172"/>
    </source>
</evidence>
<dbReference type="Pfam" id="PF12738">
    <property type="entry name" value="PTCB-BRCT"/>
    <property type="match status" value="2"/>
</dbReference>
<dbReference type="SUPFAM" id="SSF52113">
    <property type="entry name" value="BRCT domain"/>
    <property type="match status" value="4"/>
</dbReference>
<sequence>MASSAHGDDEKRHIDPSKPFKGIVVCCTRIPHEERTELAHHVFELGGKHRYDLTPDVTHLLVADYETPKYRHVAYERPDIKAMDAQWVEAVRDLWKNDEEIDFDELEKQYQLKPLERSGVEPSSLRNGQGTRGSLLICLTKFGRQRDEIAEKIVANGGRYTADFTKKCTHLIVHKPEGKKFTAAKSWGIYAVTLDWLDQSVERGMILQEAIFDPLLPVEEQGKDAWIKKDPRRSSLGKRVRSEASNAPEDGPRKLSRTASLKLRSQGQNLWGDILGKSLSGDPSVAQEHRSSTPAALDTSQQRPHSLAAVTKDKDVFANCIFCSHGFTKTQRAHLEQSVIPSHGGTVYPSVDDVALVPAKEELLHRFLVVPQTSQPDTHPQTAHENIHIVTDFFIERCLHRRRLFHPSDHVLGRPFPRFPIPGFDKLIICKAGFSGIELSQLGRSIKQLGAKYSDEFAEDASILVCESLETLRNDKRQVALKWGVPVVSADWLWECISTGFQVPVEDFILPELKAAYRELKLPPAEAIRQAKAVLEVDQSTKNQETRSCKGGPPQGAGVDTTAFDHDATEKRPKVSRAFAPIDSTTSADFFTPQTHRADSFAHDRRKHPIDTATVPERRPPAPRVAVGPQRILSEPSINPTMTTPEVPERAPSAPLPVEPVEPVPPAKEDDRMAEEARKVAKAAERQALGSKIASLIQSAPTEEPGKSMPRPRRRQILGRAISNASNASSAASADVNKAALDAFRSEIADSEDEEGPSPPATQLRYSDPEAQELRAALLTRMMGENGEVKGLGMAHTRMKSIDDTIDASGGRTLRRR</sequence>
<feature type="domain" description="BRCT" evidence="3">
    <location>
        <begin position="424"/>
        <end position="510"/>
    </location>
</feature>
<accession>A0A084QPX3</accession>
<feature type="region of interest" description="Disordered" evidence="2">
    <location>
        <begin position="692"/>
        <end position="713"/>
    </location>
</feature>
<dbReference type="InterPro" id="IPR001357">
    <property type="entry name" value="BRCT_dom"/>
</dbReference>
<dbReference type="Pfam" id="PF00533">
    <property type="entry name" value="BRCT"/>
    <property type="match status" value="2"/>
</dbReference>
<feature type="region of interest" description="Disordered" evidence="2">
    <location>
        <begin position="281"/>
        <end position="305"/>
    </location>
</feature>
<evidence type="ECO:0000256" key="2">
    <source>
        <dbReference type="SAM" id="MobiDB-lite"/>
    </source>
</evidence>
<feature type="region of interest" description="Disordered" evidence="2">
    <location>
        <begin position="226"/>
        <end position="258"/>
    </location>
</feature>
<dbReference type="PROSITE" id="PS50172">
    <property type="entry name" value="BRCT"/>
    <property type="match status" value="4"/>
</dbReference>
<dbReference type="OMA" id="FATQWNI"/>
<feature type="region of interest" description="Disordered" evidence="2">
    <location>
        <begin position="587"/>
        <end position="606"/>
    </location>
</feature>
<evidence type="ECO:0000313" key="5">
    <source>
        <dbReference type="Proteomes" id="UP000028524"/>
    </source>
</evidence>
<protein>
    <recommendedName>
        <fullName evidence="3">BRCT domain-containing protein</fullName>
    </recommendedName>
</protein>
<organism evidence="4 5">
    <name type="scientific">Stachybotrys chlorohalonatus (strain IBT 40285)</name>
    <dbReference type="NCBI Taxonomy" id="1283841"/>
    <lineage>
        <taxon>Eukaryota</taxon>
        <taxon>Fungi</taxon>
        <taxon>Dikarya</taxon>
        <taxon>Ascomycota</taxon>
        <taxon>Pezizomycotina</taxon>
        <taxon>Sordariomycetes</taxon>
        <taxon>Hypocreomycetidae</taxon>
        <taxon>Hypocreales</taxon>
        <taxon>Stachybotryaceae</taxon>
        <taxon>Stachybotrys</taxon>
    </lineage>
</organism>
<dbReference type="GO" id="GO:0033314">
    <property type="term" value="P:mitotic DNA replication checkpoint signaling"/>
    <property type="evidence" value="ECO:0007669"/>
    <property type="project" value="TreeGrafter"/>
</dbReference>
<reference evidence="4 5" key="1">
    <citation type="journal article" date="2014" name="BMC Genomics">
        <title>Comparative genome sequencing reveals chemotype-specific gene clusters in the toxigenic black mold Stachybotrys.</title>
        <authorList>
            <person name="Semeiks J."/>
            <person name="Borek D."/>
            <person name="Otwinowski Z."/>
            <person name="Grishin N.V."/>
        </authorList>
    </citation>
    <scope>NUCLEOTIDE SEQUENCE [LARGE SCALE GENOMIC DNA]</scope>
    <source>
        <strain evidence="4 5">IBT 40285</strain>
    </source>
</reference>